<evidence type="ECO:0000313" key="2">
    <source>
        <dbReference type="Proteomes" id="UP000223913"/>
    </source>
</evidence>
<dbReference type="InterPro" id="IPR008949">
    <property type="entry name" value="Isoprenoid_synthase_dom_sf"/>
</dbReference>
<dbReference type="Proteomes" id="UP000223913">
    <property type="component" value="Unassembled WGS sequence"/>
</dbReference>
<evidence type="ECO:0000313" key="1">
    <source>
        <dbReference type="EMBL" id="PHN03446.1"/>
    </source>
</evidence>
<dbReference type="RefSeq" id="WP_143473556.1">
    <property type="nucleotide sequence ID" value="NZ_PDUD01000032.1"/>
</dbReference>
<protein>
    <submittedName>
        <fullName evidence="1">Uncharacterized protein</fullName>
    </submittedName>
</protein>
<dbReference type="EMBL" id="PDUD01000032">
    <property type="protein sequence ID" value="PHN03446.1"/>
    <property type="molecule type" value="Genomic_DNA"/>
</dbReference>
<gene>
    <name evidence="1" type="ORF">CRP01_27585</name>
</gene>
<dbReference type="SUPFAM" id="SSF48576">
    <property type="entry name" value="Terpenoid synthases"/>
    <property type="match status" value="1"/>
</dbReference>
<dbReference type="Gene3D" id="1.10.600.10">
    <property type="entry name" value="Farnesyl Diphosphate Synthase"/>
    <property type="match status" value="1"/>
</dbReference>
<proteinExistence type="predicted"/>
<reference evidence="1 2" key="1">
    <citation type="submission" date="2017-10" db="EMBL/GenBank/DDBJ databases">
        <title>The draft genome sequence of Lewinella nigricans NBRC 102662.</title>
        <authorList>
            <person name="Wang K."/>
        </authorList>
    </citation>
    <scope>NUCLEOTIDE SEQUENCE [LARGE SCALE GENOMIC DNA]</scope>
    <source>
        <strain evidence="1 2">NBRC 102662</strain>
    </source>
</reference>
<accession>A0A2D0N4Y6</accession>
<keyword evidence="2" id="KW-1185">Reference proteome</keyword>
<dbReference type="AlphaFoldDB" id="A0A2D0N4Y6"/>
<sequence>MGKDQRHELMHQVKTWIARELPAVKVRCEEELGSIILNQEEGNSLQDYVFSMIDKHIKEIKVRSSFTIVAYRFLREMAKARKARCKAIKKETLDQIAFVAEASMTMMYMYNDILDNKAEVKNCLHYKIMVPGTNIFRDLLLDYINELDISTVQKLKVQDIFRKAYKQVNSGQIIDKSFRFDSLVYNKEVKNINESLRNDELDKILLDIQALKDEFPGHDNLFDVYFTRIYLTNSSLLKALVEVIVYLTGYEGRGRKQLEGFAEMMGLYMQIVNDCKDFVLDVKRTWETGEKPRYHSNVLSDLHNETVSLPIALHYLSQETVSTNIVNQFIHDRLRDPNRGINQYQFELRGQHNKILKEIIESKGLTRAMAVGRAIAIKAIDYLKAGLKAEWEHTEQHQHLRVLAGYPDMAFNNRYYFHIWKAKAAYKSHRFYRCEDYLFAKKTSCPKGSAIVGI</sequence>
<organism evidence="1 2">
    <name type="scientific">Flavilitoribacter nigricans (strain ATCC 23147 / DSM 23189 / NBRC 102662 / NCIMB 1420 / SS-2)</name>
    <name type="common">Lewinella nigricans</name>
    <dbReference type="NCBI Taxonomy" id="1122177"/>
    <lineage>
        <taxon>Bacteria</taxon>
        <taxon>Pseudomonadati</taxon>
        <taxon>Bacteroidota</taxon>
        <taxon>Saprospiria</taxon>
        <taxon>Saprospirales</taxon>
        <taxon>Lewinellaceae</taxon>
        <taxon>Flavilitoribacter</taxon>
    </lineage>
</organism>
<comment type="caution">
    <text evidence="1">The sequence shown here is derived from an EMBL/GenBank/DDBJ whole genome shotgun (WGS) entry which is preliminary data.</text>
</comment>
<name>A0A2D0N4Y6_FLAN2</name>